<keyword evidence="1" id="KW-0175">Coiled coil</keyword>
<reference evidence="3" key="1">
    <citation type="submission" date="2023-03" db="EMBL/GenBank/DDBJ databases">
        <title>Andean soil-derived lignocellulolytic bacterial consortium as a source of novel taxa and putative plastic-active enzymes.</title>
        <authorList>
            <person name="Diaz-Garcia L."/>
            <person name="Chuvochina M."/>
            <person name="Feuerriegel G."/>
            <person name="Bunk B."/>
            <person name="Sproer C."/>
            <person name="Streit W.R."/>
            <person name="Rodriguez L.M."/>
            <person name="Overmann J."/>
            <person name="Jimenez D.J."/>
        </authorList>
    </citation>
    <scope>NUCLEOTIDE SEQUENCE</scope>
    <source>
        <strain evidence="3">MAG 7</strain>
    </source>
</reference>
<protein>
    <recommendedName>
        <fullName evidence="5">Peptidase S74 domain-containing protein</fullName>
    </recommendedName>
</protein>
<dbReference type="AlphaFoldDB" id="A0AAJ5WRB4"/>
<sequence length="382" mass="41695">MNRHFIRLSVLFLCYFSFSQFNGLFAQNTAWSDTGRIGIGKTDPEYPLHVAHPTVVPAAFERINTVGNATNSSIILRHSTSAAITNGLGAAVSFQIKDNNTNTNYNLGFVAGVRTSANNSGSIVFNTANAGTITEKMRVNNLGNVGINLNNPVYLLDIFQNTNSNLPMLNIRNASNGTSAVARMNFFNNVGASVGTHGAAIALNSSTTSSPNSFVIFNYLAGPIRIGTSAQERIRITADGNVGIGTMTPPAAAKLAVEGEIHARKVKVTQATWADFVFAPNYKLPALTEVEAFIQQHRHLPYVPSEAEVKKNGLYLGENQAVLLRKIEELTLYAIDQEKKLATQQQQLQSQQDREAAQLKREALLMQRLEALEKEMEALKKK</sequence>
<keyword evidence="2" id="KW-0732">Signal</keyword>
<feature type="chain" id="PRO_5042528955" description="Peptidase S74 domain-containing protein" evidence="2">
    <location>
        <begin position="27"/>
        <end position="382"/>
    </location>
</feature>
<accession>A0AAJ5WRB4</accession>
<organism evidence="3 4">
    <name type="scientific">Candidatus Pseudobacter hemicellulosilyticus</name>
    <dbReference type="NCBI Taxonomy" id="3121375"/>
    <lineage>
        <taxon>Bacteria</taxon>
        <taxon>Pseudomonadati</taxon>
        <taxon>Bacteroidota</taxon>
        <taxon>Chitinophagia</taxon>
        <taxon>Chitinophagales</taxon>
        <taxon>Chitinophagaceae</taxon>
        <taxon>Pseudobacter</taxon>
    </lineage>
</organism>
<gene>
    <name evidence="3" type="ORF">P0Y53_22820</name>
</gene>
<evidence type="ECO:0000256" key="1">
    <source>
        <dbReference type="SAM" id="Coils"/>
    </source>
</evidence>
<evidence type="ECO:0000256" key="2">
    <source>
        <dbReference type="SAM" id="SignalP"/>
    </source>
</evidence>
<name>A0AAJ5WRB4_9BACT</name>
<feature type="signal peptide" evidence="2">
    <location>
        <begin position="1"/>
        <end position="26"/>
    </location>
</feature>
<feature type="coiled-coil region" evidence="1">
    <location>
        <begin position="334"/>
        <end position="382"/>
    </location>
</feature>
<evidence type="ECO:0000313" key="4">
    <source>
        <dbReference type="Proteomes" id="UP001220610"/>
    </source>
</evidence>
<dbReference type="EMBL" id="CP119311">
    <property type="protein sequence ID" value="WEK35335.1"/>
    <property type="molecule type" value="Genomic_DNA"/>
</dbReference>
<evidence type="ECO:0000313" key="3">
    <source>
        <dbReference type="EMBL" id="WEK35335.1"/>
    </source>
</evidence>
<dbReference type="Proteomes" id="UP001220610">
    <property type="component" value="Chromosome"/>
</dbReference>
<evidence type="ECO:0008006" key="5">
    <source>
        <dbReference type="Google" id="ProtNLM"/>
    </source>
</evidence>
<proteinExistence type="predicted"/>